<dbReference type="Gene3D" id="1.10.10.10">
    <property type="entry name" value="Winged helix-like DNA-binding domain superfamily/Winged helix DNA-binding domain"/>
    <property type="match status" value="1"/>
</dbReference>
<protein>
    <submittedName>
        <fullName evidence="6">IclR family transcriptional regulator</fullName>
    </submittedName>
</protein>
<feature type="domain" description="IclR-ED" evidence="5">
    <location>
        <begin position="69"/>
        <end position="253"/>
    </location>
</feature>
<dbReference type="InterPro" id="IPR050707">
    <property type="entry name" value="HTH_MetabolicPath_Reg"/>
</dbReference>
<dbReference type="Gene3D" id="3.30.450.40">
    <property type="match status" value="1"/>
</dbReference>
<gene>
    <name evidence="6" type="ORF">HJ588_07465</name>
</gene>
<dbReference type="GO" id="GO:0003700">
    <property type="term" value="F:DNA-binding transcription factor activity"/>
    <property type="evidence" value="ECO:0007669"/>
    <property type="project" value="TreeGrafter"/>
</dbReference>
<dbReference type="PROSITE" id="PS51078">
    <property type="entry name" value="ICLR_ED"/>
    <property type="match status" value="1"/>
</dbReference>
<dbReference type="GO" id="GO:0045892">
    <property type="term" value="P:negative regulation of DNA-templated transcription"/>
    <property type="evidence" value="ECO:0007669"/>
    <property type="project" value="TreeGrafter"/>
</dbReference>
<feature type="domain" description="HTH iclR-type" evidence="4">
    <location>
        <begin position="9"/>
        <end position="69"/>
    </location>
</feature>
<comment type="caution">
    <text evidence="6">The sequence shown here is derived from an EMBL/GenBank/DDBJ whole genome shotgun (WGS) entry which is preliminary data.</text>
</comment>
<dbReference type="InterPro" id="IPR036388">
    <property type="entry name" value="WH-like_DNA-bd_sf"/>
</dbReference>
<keyword evidence="2" id="KW-0238">DNA-binding</keyword>
<dbReference type="AlphaFoldDB" id="A0A849AIG1"/>
<dbReference type="EMBL" id="JABENB010000001">
    <property type="protein sequence ID" value="NNG39111.1"/>
    <property type="molecule type" value="Genomic_DNA"/>
</dbReference>
<dbReference type="SUPFAM" id="SSF46785">
    <property type="entry name" value="Winged helix' DNA-binding domain"/>
    <property type="match status" value="1"/>
</dbReference>
<evidence type="ECO:0000256" key="1">
    <source>
        <dbReference type="ARBA" id="ARBA00023015"/>
    </source>
</evidence>
<accession>A0A849AIG1</accession>
<sequence>MKNPPSYAIASVDHALRLAVMLQVEGPLGVSDAAERLGVARSTAHRLLSMLAYRDFAVQRSDRRYAVGPVLAVGHSSDRSRTAHLRAAAMPWLAALMEEVQESANVQVLTGEHCRFVGAVECRQALRVGDREGMAFPAHKVSGGKVLLAELSTAELSALYSAERFADRPEELPNVASLRQELSWVRRRGYAINIEGAEKGVVGIGRPLRLGAERAEAAVCVSLPTVRFDDERVRVILGALTRAAVGIEADFVAQRPGGLSAPADA</sequence>
<dbReference type="Pfam" id="PF09339">
    <property type="entry name" value="HTH_IclR"/>
    <property type="match status" value="1"/>
</dbReference>
<evidence type="ECO:0000313" key="6">
    <source>
        <dbReference type="EMBL" id="NNG39111.1"/>
    </source>
</evidence>
<evidence type="ECO:0000256" key="3">
    <source>
        <dbReference type="ARBA" id="ARBA00023163"/>
    </source>
</evidence>
<evidence type="ECO:0000313" key="7">
    <source>
        <dbReference type="Proteomes" id="UP000557772"/>
    </source>
</evidence>
<keyword evidence="7" id="KW-1185">Reference proteome</keyword>
<keyword evidence="1" id="KW-0805">Transcription regulation</keyword>
<dbReference type="Pfam" id="PF01614">
    <property type="entry name" value="IclR_C"/>
    <property type="match status" value="1"/>
</dbReference>
<dbReference type="InterPro" id="IPR036390">
    <property type="entry name" value="WH_DNA-bd_sf"/>
</dbReference>
<evidence type="ECO:0000256" key="2">
    <source>
        <dbReference type="ARBA" id="ARBA00023125"/>
    </source>
</evidence>
<organism evidence="6 7">
    <name type="scientific">Flexivirga aerilata</name>
    <dbReference type="NCBI Taxonomy" id="1656889"/>
    <lineage>
        <taxon>Bacteria</taxon>
        <taxon>Bacillati</taxon>
        <taxon>Actinomycetota</taxon>
        <taxon>Actinomycetes</taxon>
        <taxon>Micrococcales</taxon>
        <taxon>Dermacoccaceae</taxon>
        <taxon>Flexivirga</taxon>
    </lineage>
</organism>
<name>A0A849AIG1_9MICO</name>
<dbReference type="PANTHER" id="PTHR30136:SF24">
    <property type="entry name" value="HTH-TYPE TRANSCRIPTIONAL REPRESSOR ALLR"/>
    <property type="match status" value="1"/>
</dbReference>
<dbReference type="SUPFAM" id="SSF55781">
    <property type="entry name" value="GAF domain-like"/>
    <property type="match status" value="1"/>
</dbReference>
<reference evidence="6 7" key="1">
    <citation type="submission" date="2020-05" db="EMBL/GenBank/DDBJ databases">
        <title>Flexivirga sp. ID2601S isolated from air conditioner.</title>
        <authorList>
            <person name="Kim D.H."/>
        </authorList>
    </citation>
    <scope>NUCLEOTIDE SEQUENCE [LARGE SCALE GENOMIC DNA]</scope>
    <source>
        <strain evidence="6 7">ID2601S</strain>
    </source>
</reference>
<evidence type="ECO:0000259" key="4">
    <source>
        <dbReference type="PROSITE" id="PS51077"/>
    </source>
</evidence>
<evidence type="ECO:0000259" key="5">
    <source>
        <dbReference type="PROSITE" id="PS51078"/>
    </source>
</evidence>
<dbReference type="PANTHER" id="PTHR30136">
    <property type="entry name" value="HELIX-TURN-HELIX TRANSCRIPTIONAL REGULATOR, ICLR FAMILY"/>
    <property type="match status" value="1"/>
</dbReference>
<dbReference type="RefSeq" id="WP_171153587.1">
    <property type="nucleotide sequence ID" value="NZ_JABENB010000001.1"/>
</dbReference>
<dbReference type="PROSITE" id="PS51077">
    <property type="entry name" value="HTH_ICLR"/>
    <property type="match status" value="1"/>
</dbReference>
<dbReference type="GO" id="GO:0003677">
    <property type="term" value="F:DNA binding"/>
    <property type="evidence" value="ECO:0007669"/>
    <property type="project" value="UniProtKB-KW"/>
</dbReference>
<dbReference type="SMART" id="SM00346">
    <property type="entry name" value="HTH_ICLR"/>
    <property type="match status" value="1"/>
</dbReference>
<keyword evidence="3" id="KW-0804">Transcription</keyword>
<dbReference type="InterPro" id="IPR029016">
    <property type="entry name" value="GAF-like_dom_sf"/>
</dbReference>
<dbReference type="InterPro" id="IPR014757">
    <property type="entry name" value="Tscrpt_reg_IclR_C"/>
</dbReference>
<proteinExistence type="predicted"/>
<dbReference type="InterPro" id="IPR005471">
    <property type="entry name" value="Tscrpt_reg_IclR_N"/>
</dbReference>
<dbReference type="Proteomes" id="UP000557772">
    <property type="component" value="Unassembled WGS sequence"/>
</dbReference>